<dbReference type="AlphaFoldDB" id="A0A8H4RLV3"/>
<feature type="repeat" description="ANK" evidence="1">
    <location>
        <begin position="393"/>
        <end position="423"/>
    </location>
</feature>
<comment type="caution">
    <text evidence="2">The sequence shown here is derived from an EMBL/GenBank/DDBJ whole genome shotgun (WGS) entry which is preliminary data.</text>
</comment>
<dbReference type="SMART" id="SM00248">
    <property type="entry name" value="ANK"/>
    <property type="match status" value="4"/>
</dbReference>
<dbReference type="PROSITE" id="PS50297">
    <property type="entry name" value="ANK_REP_REGION"/>
    <property type="match status" value="3"/>
</dbReference>
<feature type="repeat" description="ANK" evidence="1">
    <location>
        <begin position="276"/>
        <end position="308"/>
    </location>
</feature>
<reference evidence="2 3" key="1">
    <citation type="submission" date="2020-03" db="EMBL/GenBank/DDBJ databases">
        <title>Draft Genome Sequence of Cudoniella acicularis.</title>
        <authorList>
            <person name="Buettner E."/>
            <person name="Kellner H."/>
        </authorList>
    </citation>
    <scope>NUCLEOTIDE SEQUENCE [LARGE SCALE GENOMIC DNA]</scope>
    <source>
        <strain evidence="2 3">DSM 108380</strain>
    </source>
</reference>
<dbReference type="InterPro" id="IPR035994">
    <property type="entry name" value="Nucleoside_phosphorylase_sf"/>
</dbReference>
<feature type="repeat" description="ANK" evidence="1">
    <location>
        <begin position="360"/>
        <end position="392"/>
    </location>
</feature>
<dbReference type="SUPFAM" id="SSF53167">
    <property type="entry name" value="Purine and uridine phosphorylases"/>
    <property type="match status" value="1"/>
</dbReference>
<dbReference type="PANTHER" id="PTHR46082:SF11">
    <property type="entry name" value="AAA+ ATPASE DOMAIN-CONTAINING PROTEIN-RELATED"/>
    <property type="match status" value="1"/>
</dbReference>
<dbReference type="Pfam" id="PF13637">
    <property type="entry name" value="Ank_4"/>
    <property type="match status" value="1"/>
</dbReference>
<keyword evidence="3" id="KW-1185">Reference proteome</keyword>
<evidence type="ECO:0008006" key="4">
    <source>
        <dbReference type="Google" id="ProtNLM"/>
    </source>
</evidence>
<dbReference type="PANTHER" id="PTHR46082">
    <property type="entry name" value="ATP/GTP-BINDING PROTEIN-RELATED"/>
    <property type="match status" value="1"/>
</dbReference>
<dbReference type="InterPro" id="IPR036770">
    <property type="entry name" value="Ankyrin_rpt-contain_sf"/>
</dbReference>
<dbReference type="Pfam" id="PF12796">
    <property type="entry name" value="Ank_2"/>
    <property type="match status" value="1"/>
</dbReference>
<dbReference type="PRINTS" id="PR01415">
    <property type="entry name" value="ANKYRIN"/>
</dbReference>
<evidence type="ECO:0000313" key="2">
    <source>
        <dbReference type="EMBL" id="KAF4631255.1"/>
    </source>
</evidence>
<evidence type="ECO:0000313" key="3">
    <source>
        <dbReference type="Proteomes" id="UP000566819"/>
    </source>
</evidence>
<dbReference type="GO" id="GO:0003824">
    <property type="term" value="F:catalytic activity"/>
    <property type="evidence" value="ECO:0007669"/>
    <property type="project" value="InterPro"/>
</dbReference>
<accession>A0A8H4RLV3</accession>
<sequence>MLSTLRYEDYTIGWICALQVERGDDNDYIPGTISGHNVVLVGLPKKSTGTASAASLVSQMRLSCPNLRYGLMVGIGAGVPGQYLEPDTRLGDVVVSTPADDSDDAHGVIGYELRKETVDGFVRTGTWNDHLYEAEEAGDLADDNKLIVRDPRDSQDPVFHYGLITSENKLIKNAKLRDELRDRYEIICFEMEAAGLMNTLPVAVIQGIYDYADPHKSDVWHHYAATTAAAYAKGLLYAIGADPSANPPWQREEDGHTEVVRVMLKAKADLSGENVDEIPALLWAAQNGHKAVVQLLLEKGAYINLLLEKGAYINTRDKNGWTPLYLAAQSGHEAIMQLLLEAVVRLLLENGANIEAKNKGKWTVLCLAVYNRREAVVQLLLEKGANIEAKNENDYTALHLATQSGHKGIAQLLLEKGANIGAK</sequence>
<name>A0A8H4RLV3_9HELO</name>
<dbReference type="SUPFAM" id="SSF48403">
    <property type="entry name" value="Ankyrin repeat"/>
    <property type="match status" value="1"/>
</dbReference>
<evidence type="ECO:0000256" key="1">
    <source>
        <dbReference type="PROSITE-ProRule" id="PRU00023"/>
    </source>
</evidence>
<feature type="repeat" description="ANK" evidence="1">
    <location>
        <begin position="319"/>
        <end position="359"/>
    </location>
</feature>
<dbReference type="GO" id="GO:0009116">
    <property type="term" value="P:nucleoside metabolic process"/>
    <property type="evidence" value="ECO:0007669"/>
    <property type="project" value="InterPro"/>
</dbReference>
<dbReference type="EMBL" id="JAAMPI010000461">
    <property type="protein sequence ID" value="KAF4631255.1"/>
    <property type="molecule type" value="Genomic_DNA"/>
</dbReference>
<keyword evidence="1" id="KW-0040">ANK repeat</keyword>
<gene>
    <name evidence="2" type="ORF">G7Y89_g6871</name>
</gene>
<protein>
    <recommendedName>
        <fullName evidence="4">Nucleoside phosphorylase domain-containing protein</fullName>
    </recommendedName>
</protein>
<dbReference type="InterPro" id="IPR002110">
    <property type="entry name" value="Ankyrin_rpt"/>
</dbReference>
<dbReference type="OrthoDB" id="1577640at2759"/>
<organism evidence="2 3">
    <name type="scientific">Cudoniella acicularis</name>
    <dbReference type="NCBI Taxonomy" id="354080"/>
    <lineage>
        <taxon>Eukaryota</taxon>
        <taxon>Fungi</taxon>
        <taxon>Dikarya</taxon>
        <taxon>Ascomycota</taxon>
        <taxon>Pezizomycotina</taxon>
        <taxon>Leotiomycetes</taxon>
        <taxon>Helotiales</taxon>
        <taxon>Tricladiaceae</taxon>
        <taxon>Cudoniella</taxon>
    </lineage>
</organism>
<proteinExistence type="predicted"/>
<dbReference type="Proteomes" id="UP000566819">
    <property type="component" value="Unassembled WGS sequence"/>
</dbReference>
<dbReference type="Gene3D" id="1.25.40.20">
    <property type="entry name" value="Ankyrin repeat-containing domain"/>
    <property type="match status" value="3"/>
</dbReference>
<dbReference type="PROSITE" id="PS50088">
    <property type="entry name" value="ANK_REPEAT"/>
    <property type="match status" value="4"/>
</dbReference>
<dbReference type="Gene3D" id="3.40.50.1580">
    <property type="entry name" value="Nucleoside phosphorylase domain"/>
    <property type="match status" value="1"/>
</dbReference>
<dbReference type="InterPro" id="IPR053137">
    <property type="entry name" value="NLR-like"/>
</dbReference>